<dbReference type="SUPFAM" id="SSF54211">
    <property type="entry name" value="Ribosomal protein S5 domain 2-like"/>
    <property type="match status" value="1"/>
</dbReference>
<dbReference type="Gene3D" id="3.30.70.890">
    <property type="entry name" value="GHMP kinase, C-terminal domain"/>
    <property type="match status" value="1"/>
</dbReference>
<organism evidence="11">
    <name type="scientific">Candidatus Methanomethylicus mesodigestus</name>
    <dbReference type="NCBI Taxonomy" id="1867258"/>
    <lineage>
        <taxon>Archaea</taxon>
        <taxon>Thermoproteota</taxon>
        <taxon>Methanosuratincolia</taxon>
        <taxon>Candidatus Methanomethylicales</taxon>
        <taxon>Candidatus Methanomethylicaceae</taxon>
        <taxon>Candidatus Methanomethylicus</taxon>
    </lineage>
</organism>
<feature type="domain" description="GHMP kinase N-terminal" evidence="9">
    <location>
        <begin position="77"/>
        <end position="158"/>
    </location>
</feature>
<dbReference type="EMBL" id="DSTX01000010">
    <property type="protein sequence ID" value="HFK20705.1"/>
    <property type="molecule type" value="Genomic_DNA"/>
</dbReference>
<dbReference type="PANTHER" id="PTHR20861">
    <property type="entry name" value="HOMOSERINE/4-DIPHOSPHOCYTIDYL-2-C-METHYL-D-ERYTHRITOL KINASE"/>
    <property type="match status" value="1"/>
</dbReference>
<dbReference type="PIRSF" id="PIRSF000676">
    <property type="entry name" value="Homoser_kin"/>
    <property type="match status" value="1"/>
</dbReference>
<evidence type="ECO:0000259" key="9">
    <source>
        <dbReference type="Pfam" id="PF00288"/>
    </source>
</evidence>
<reference evidence="11" key="1">
    <citation type="journal article" date="2020" name="mSystems">
        <title>Genome- and Community-Level Interaction Insights into Carbon Utilization and Element Cycling Functions of Hydrothermarchaeota in Hydrothermal Sediment.</title>
        <authorList>
            <person name="Zhou Z."/>
            <person name="Liu Y."/>
            <person name="Xu W."/>
            <person name="Pan J."/>
            <person name="Luo Z.H."/>
            <person name="Li M."/>
        </authorList>
    </citation>
    <scope>NUCLEOTIDE SEQUENCE [LARGE SCALE GENOMIC DNA]</scope>
    <source>
        <strain evidence="11">SpSt-468</strain>
    </source>
</reference>
<comment type="function">
    <text evidence="7">Catalyzes the ATP-dependent phosphorylation of L-homoserine to L-homoserine phosphate.</text>
</comment>
<dbReference type="SUPFAM" id="SSF55060">
    <property type="entry name" value="GHMP Kinase, C-terminal domain"/>
    <property type="match status" value="1"/>
</dbReference>
<dbReference type="PRINTS" id="PR00958">
    <property type="entry name" value="HOMSERKINASE"/>
</dbReference>
<dbReference type="Pfam" id="PF08544">
    <property type="entry name" value="GHMP_kinases_C"/>
    <property type="match status" value="1"/>
</dbReference>
<dbReference type="NCBIfam" id="NF002288">
    <property type="entry name" value="PRK01212.1-4"/>
    <property type="match status" value="1"/>
</dbReference>
<dbReference type="InterPro" id="IPR006204">
    <property type="entry name" value="GHMP_kinase_N_dom"/>
</dbReference>
<dbReference type="UniPathway" id="UPA00050">
    <property type="reaction ID" value="UER00064"/>
</dbReference>
<dbReference type="GO" id="GO:0009088">
    <property type="term" value="P:threonine biosynthetic process"/>
    <property type="evidence" value="ECO:0007669"/>
    <property type="project" value="UniProtKB-UniRule"/>
</dbReference>
<feature type="binding site" evidence="7">
    <location>
        <begin position="99"/>
        <end position="109"/>
    </location>
    <ligand>
        <name>ATP</name>
        <dbReference type="ChEBI" id="CHEBI:30616"/>
    </ligand>
</feature>
<evidence type="ECO:0000256" key="3">
    <source>
        <dbReference type="ARBA" id="ARBA00022697"/>
    </source>
</evidence>
<keyword evidence="4 7" id="KW-0547">Nucleotide-binding</keyword>
<keyword evidence="6 7" id="KW-0067">ATP-binding</keyword>
<dbReference type="InterPro" id="IPR000870">
    <property type="entry name" value="Homoserine_kinase"/>
</dbReference>
<sequence>MVTKDGKEMRDMIKVSAPATIANLGPGYDLMGMALDRPSDILEVEFSQDGEDAITVTGVGSETISNALNNASLVAGRAVLKKTGNEEVKLSMRLNKGVPPRMGMGSSGASSAAGAFAVNELLGRPLEPEALLICAMEGERASCGAAHADNVAPALFGGVVVITDYSPIRVCRLNVIEGAEIVVVSPELEMAQEKTKLAREVLPREVPLSKLIAQMSAFASLIAGITNKDLKLLGSGISRDVIIEPARSVLIPGFKDVKEAALSNGAYGCSISGAGPSIFAIAPEGEGVRIGKAMKDAFGSHGVKAAFSTHECNKEGARVV</sequence>
<keyword evidence="2 7" id="KW-0808">Transferase</keyword>
<comment type="similarity">
    <text evidence="7">Belongs to the GHMP kinase family. Homoserine kinase subfamily.</text>
</comment>
<proteinExistence type="inferred from homology"/>
<evidence type="ECO:0000313" key="11">
    <source>
        <dbReference type="EMBL" id="HFK20705.1"/>
    </source>
</evidence>
<dbReference type="EC" id="2.7.1.39" evidence="7 8"/>
<name>A0A7C3F0I0_9CREN</name>
<dbReference type="AlphaFoldDB" id="A0A7C3F0I0"/>
<dbReference type="HAMAP" id="MF_00384">
    <property type="entry name" value="Homoser_kinase"/>
    <property type="match status" value="1"/>
</dbReference>
<evidence type="ECO:0000256" key="8">
    <source>
        <dbReference type="NCBIfam" id="TIGR00191"/>
    </source>
</evidence>
<dbReference type="PANTHER" id="PTHR20861:SF1">
    <property type="entry name" value="HOMOSERINE KINASE"/>
    <property type="match status" value="1"/>
</dbReference>
<comment type="subcellular location">
    <subcellularLocation>
        <location evidence="7">Cytoplasm</location>
    </subcellularLocation>
</comment>
<dbReference type="Gene3D" id="3.30.230.10">
    <property type="match status" value="1"/>
</dbReference>
<comment type="pathway">
    <text evidence="7">Amino-acid biosynthesis; L-threonine biosynthesis; L-threonine from L-aspartate: step 4/5.</text>
</comment>
<dbReference type="GO" id="GO:0005737">
    <property type="term" value="C:cytoplasm"/>
    <property type="evidence" value="ECO:0007669"/>
    <property type="project" value="UniProtKB-SubCell"/>
</dbReference>
<evidence type="ECO:0000256" key="1">
    <source>
        <dbReference type="ARBA" id="ARBA00022605"/>
    </source>
</evidence>
<evidence type="ECO:0000256" key="4">
    <source>
        <dbReference type="ARBA" id="ARBA00022741"/>
    </source>
</evidence>
<dbReference type="InterPro" id="IPR013750">
    <property type="entry name" value="GHMP_kinase_C_dom"/>
</dbReference>
<gene>
    <name evidence="7" type="primary">thrB</name>
    <name evidence="11" type="ORF">ENS19_05410</name>
</gene>
<evidence type="ECO:0000256" key="6">
    <source>
        <dbReference type="ARBA" id="ARBA00022840"/>
    </source>
</evidence>
<accession>A0A7C3F0I0</accession>
<dbReference type="InterPro" id="IPR014721">
    <property type="entry name" value="Ribsml_uS5_D2-typ_fold_subgr"/>
</dbReference>
<evidence type="ECO:0000256" key="7">
    <source>
        <dbReference type="HAMAP-Rule" id="MF_00384"/>
    </source>
</evidence>
<keyword evidence="3 7" id="KW-0791">Threonine biosynthesis</keyword>
<dbReference type="InterPro" id="IPR036554">
    <property type="entry name" value="GHMP_kinase_C_sf"/>
</dbReference>
<evidence type="ECO:0000256" key="2">
    <source>
        <dbReference type="ARBA" id="ARBA00022679"/>
    </source>
</evidence>
<comment type="catalytic activity">
    <reaction evidence="7">
        <text>L-homoserine + ATP = O-phospho-L-homoserine + ADP + H(+)</text>
        <dbReference type="Rhea" id="RHEA:13985"/>
        <dbReference type="ChEBI" id="CHEBI:15378"/>
        <dbReference type="ChEBI" id="CHEBI:30616"/>
        <dbReference type="ChEBI" id="CHEBI:57476"/>
        <dbReference type="ChEBI" id="CHEBI:57590"/>
        <dbReference type="ChEBI" id="CHEBI:456216"/>
        <dbReference type="EC" id="2.7.1.39"/>
    </reaction>
</comment>
<dbReference type="GO" id="GO:0004413">
    <property type="term" value="F:homoserine kinase activity"/>
    <property type="evidence" value="ECO:0007669"/>
    <property type="project" value="UniProtKB-UniRule"/>
</dbReference>
<keyword evidence="1 7" id="KW-0028">Amino-acid biosynthesis</keyword>
<evidence type="ECO:0000259" key="10">
    <source>
        <dbReference type="Pfam" id="PF08544"/>
    </source>
</evidence>
<evidence type="ECO:0000256" key="5">
    <source>
        <dbReference type="ARBA" id="ARBA00022777"/>
    </source>
</evidence>
<protein>
    <recommendedName>
        <fullName evidence="7 8">Homoserine kinase</fullName>
        <shortName evidence="7">HK</shortName>
        <shortName evidence="7">HSK</shortName>
        <ecNumber evidence="7 8">2.7.1.39</ecNumber>
    </recommendedName>
</protein>
<keyword evidence="7" id="KW-0963">Cytoplasm</keyword>
<dbReference type="Pfam" id="PF00288">
    <property type="entry name" value="GHMP_kinases_N"/>
    <property type="match status" value="1"/>
</dbReference>
<keyword evidence="5 7" id="KW-0418">Kinase</keyword>
<feature type="domain" description="GHMP kinase C-terminal" evidence="10">
    <location>
        <begin position="222"/>
        <end position="298"/>
    </location>
</feature>
<comment type="caution">
    <text evidence="11">The sequence shown here is derived from an EMBL/GenBank/DDBJ whole genome shotgun (WGS) entry which is preliminary data.</text>
</comment>
<dbReference type="InterPro" id="IPR020568">
    <property type="entry name" value="Ribosomal_Su5_D2-typ_SF"/>
</dbReference>
<dbReference type="NCBIfam" id="TIGR00191">
    <property type="entry name" value="thrB"/>
    <property type="match status" value="1"/>
</dbReference>
<dbReference type="GO" id="GO:0005524">
    <property type="term" value="F:ATP binding"/>
    <property type="evidence" value="ECO:0007669"/>
    <property type="project" value="UniProtKB-UniRule"/>
</dbReference>